<dbReference type="EMBL" id="VSSQ01035165">
    <property type="protein sequence ID" value="MPM87321.1"/>
    <property type="molecule type" value="Genomic_DNA"/>
</dbReference>
<name>A0A645DDA7_9ZZZZ</name>
<sequence length="48" mass="5537">MKNLFNSFKGKNMLCTLCLTVTALVFPWYGSFLFLGEPEIPECLKDEF</sequence>
<reference evidence="1" key="1">
    <citation type="submission" date="2019-08" db="EMBL/GenBank/DDBJ databases">
        <authorList>
            <person name="Kucharzyk K."/>
            <person name="Murdoch R.W."/>
            <person name="Higgins S."/>
            <person name="Loffler F."/>
        </authorList>
    </citation>
    <scope>NUCLEOTIDE SEQUENCE</scope>
</reference>
<organism evidence="1">
    <name type="scientific">bioreactor metagenome</name>
    <dbReference type="NCBI Taxonomy" id="1076179"/>
    <lineage>
        <taxon>unclassified sequences</taxon>
        <taxon>metagenomes</taxon>
        <taxon>ecological metagenomes</taxon>
    </lineage>
</organism>
<proteinExistence type="predicted"/>
<evidence type="ECO:0000313" key="1">
    <source>
        <dbReference type="EMBL" id="MPM87321.1"/>
    </source>
</evidence>
<accession>A0A645DDA7</accession>
<comment type="caution">
    <text evidence="1">The sequence shown here is derived from an EMBL/GenBank/DDBJ whole genome shotgun (WGS) entry which is preliminary data.</text>
</comment>
<evidence type="ECO:0008006" key="2">
    <source>
        <dbReference type="Google" id="ProtNLM"/>
    </source>
</evidence>
<dbReference type="AlphaFoldDB" id="A0A645DDA7"/>
<protein>
    <recommendedName>
        <fullName evidence="2">Cyclic lactone autoinducer peptide</fullName>
    </recommendedName>
</protein>
<gene>
    <name evidence="1" type="ORF">SDC9_134417</name>
</gene>